<evidence type="ECO:0000313" key="11">
    <source>
        <dbReference type="Proteomes" id="UP000324907"/>
    </source>
</evidence>
<dbReference type="Proteomes" id="UP000324907">
    <property type="component" value="Unassembled WGS sequence"/>
</dbReference>
<dbReference type="PROSITE" id="PS00108">
    <property type="entry name" value="PROTEIN_KINASE_ST"/>
    <property type="match status" value="1"/>
</dbReference>
<feature type="compositionally biased region" description="Pro residues" evidence="6">
    <location>
        <begin position="159"/>
        <end position="168"/>
    </location>
</feature>
<feature type="compositionally biased region" description="Low complexity" evidence="6">
    <location>
        <begin position="169"/>
        <end position="179"/>
    </location>
</feature>
<dbReference type="AlphaFoldDB" id="A0A5A8CR04"/>
<keyword evidence="2" id="KW-0808">Transferase</keyword>
<keyword evidence="5" id="KW-0067">ATP-binding</keyword>
<evidence type="ECO:0000256" key="2">
    <source>
        <dbReference type="ARBA" id="ARBA00022679"/>
    </source>
</evidence>
<dbReference type="Gene3D" id="3.30.200.20">
    <property type="entry name" value="Phosphorylase Kinase, domain 1"/>
    <property type="match status" value="1"/>
</dbReference>
<evidence type="ECO:0000256" key="5">
    <source>
        <dbReference type="ARBA" id="ARBA00022840"/>
    </source>
</evidence>
<evidence type="ECO:0000256" key="3">
    <source>
        <dbReference type="ARBA" id="ARBA00022741"/>
    </source>
</evidence>
<keyword evidence="10" id="KW-1185">Reference proteome</keyword>
<comment type="caution">
    <text evidence="8">The sequence shown here is derived from an EMBL/GenBank/DDBJ whole genome shotgun (WGS) entry which is preliminary data.</text>
</comment>
<feature type="region of interest" description="Disordered" evidence="6">
    <location>
        <begin position="185"/>
        <end position="204"/>
    </location>
</feature>
<dbReference type="PROSITE" id="PS50011">
    <property type="entry name" value="PROTEIN_KINASE_DOM"/>
    <property type="match status" value="1"/>
</dbReference>
<dbReference type="Gene3D" id="1.10.510.10">
    <property type="entry name" value="Transferase(Phosphotransferase) domain 1"/>
    <property type="match status" value="1"/>
</dbReference>
<dbReference type="Pfam" id="PF00069">
    <property type="entry name" value="Pkinase"/>
    <property type="match status" value="1"/>
</dbReference>
<dbReference type="EMBL" id="VLTN01000008">
    <property type="protein sequence ID" value="KAA0155148.1"/>
    <property type="molecule type" value="Genomic_DNA"/>
</dbReference>
<dbReference type="GO" id="GO:0005524">
    <property type="term" value="F:ATP binding"/>
    <property type="evidence" value="ECO:0007669"/>
    <property type="project" value="UniProtKB-KW"/>
</dbReference>
<proteinExistence type="predicted"/>
<dbReference type="PANTHER" id="PTHR24058">
    <property type="entry name" value="DUAL SPECIFICITY PROTEIN KINASE"/>
    <property type="match status" value="1"/>
</dbReference>
<keyword evidence="1" id="KW-0723">Serine/threonine-protein kinase</keyword>
<evidence type="ECO:0000313" key="9">
    <source>
        <dbReference type="EMBL" id="KAA0166386.1"/>
    </source>
</evidence>
<dbReference type="InterPro" id="IPR011009">
    <property type="entry name" value="Kinase-like_dom_sf"/>
</dbReference>
<evidence type="ECO:0000256" key="1">
    <source>
        <dbReference type="ARBA" id="ARBA00022527"/>
    </source>
</evidence>
<accession>A0A5A8CR04</accession>
<dbReference type="InterPro" id="IPR008271">
    <property type="entry name" value="Ser/Thr_kinase_AS"/>
</dbReference>
<feature type="domain" description="Protein kinase" evidence="7">
    <location>
        <begin position="393"/>
        <end position="718"/>
    </location>
</feature>
<evidence type="ECO:0000256" key="4">
    <source>
        <dbReference type="ARBA" id="ARBA00022777"/>
    </source>
</evidence>
<evidence type="ECO:0000313" key="10">
    <source>
        <dbReference type="Proteomes" id="UP000323011"/>
    </source>
</evidence>
<feature type="compositionally biased region" description="Low complexity" evidence="6">
    <location>
        <begin position="185"/>
        <end position="195"/>
    </location>
</feature>
<dbReference type="InterPro" id="IPR000719">
    <property type="entry name" value="Prot_kinase_dom"/>
</dbReference>
<feature type="compositionally biased region" description="Low complexity" evidence="6">
    <location>
        <begin position="139"/>
        <end position="158"/>
    </location>
</feature>
<dbReference type="InterPro" id="IPR050494">
    <property type="entry name" value="Ser_Thr_dual-spec_kinase"/>
</dbReference>
<dbReference type="SUPFAM" id="SSF56112">
    <property type="entry name" value="Protein kinase-like (PK-like)"/>
    <property type="match status" value="1"/>
</dbReference>
<name>A0A5A8CR04_CAFRO</name>
<organism evidence="8 10">
    <name type="scientific">Cafeteria roenbergensis</name>
    <name type="common">Marine flagellate</name>
    <dbReference type="NCBI Taxonomy" id="33653"/>
    <lineage>
        <taxon>Eukaryota</taxon>
        <taxon>Sar</taxon>
        <taxon>Stramenopiles</taxon>
        <taxon>Bigyra</taxon>
        <taxon>Opalozoa</taxon>
        <taxon>Bicosoecida</taxon>
        <taxon>Cafeteriaceae</taxon>
        <taxon>Cafeteria</taxon>
    </lineage>
</organism>
<dbReference type="CDD" id="cd14133">
    <property type="entry name" value="PKc_DYRK_like"/>
    <property type="match status" value="1"/>
</dbReference>
<feature type="region of interest" description="Disordered" evidence="6">
    <location>
        <begin position="136"/>
        <end position="179"/>
    </location>
</feature>
<dbReference type="PANTHER" id="PTHR24058:SF124">
    <property type="entry name" value="PROTEIN KINASE SUPERFAMILY PROTEIN"/>
    <property type="match status" value="1"/>
</dbReference>
<dbReference type="GO" id="GO:0004674">
    <property type="term" value="F:protein serine/threonine kinase activity"/>
    <property type="evidence" value="ECO:0007669"/>
    <property type="project" value="UniProtKB-KW"/>
</dbReference>
<reference evidence="10 11" key="1">
    <citation type="submission" date="2019-07" db="EMBL/GenBank/DDBJ databases">
        <title>Genomes of Cafeteria roenbergensis.</title>
        <authorList>
            <person name="Fischer M.G."/>
            <person name="Hackl T."/>
            <person name="Roman M."/>
        </authorList>
    </citation>
    <scope>NUCLEOTIDE SEQUENCE [LARGE SCALE GENOMIC DNA]</scope>
    <source>
        <strain evidence="8 10">BVI</strain>
        <strain evidence="9 11">RCC970-E3</strain>
    </source>
</reference>
<dbReference type="SMART" id="SM00220">
    <property type="entry name" value="S_TKc"/>
    <property type="match status" value="1"/>
</dbReference>
<dbReference type="Proteomes" id="UP000323011">
    <property type="component" value="Unassembled WGS sequence"/>
</dbReference>
<sequence length="735" mass="78485">MFTLPRGAAPGAAELEAASAAEAVSWPGAAASMSNLTPQLAKLSAFIADARGNIASILKSAPAGASDASSSAPSEPPTSAADAVAVLVDLLSSPALKGAGHDIEGALSDRALAVIGGLPGFAGAVANVKDNLMAPRPPAGAAGEEQAGASAAAGSPVAASPPPPPPASEPAQALAATAAAAAATAASSAEDSASPYDDDDLHSRHAASPFRGQLEQLADDEEDSGHPAADDAEDIPVRFEEMPGEEFEAIEAEHAADRRMQVKTRAWRMQHWQEARAAAAEAGAPAPPLPEDLTLPPDWDPSILEAEAAAREAASWMLGKEDAAAAAAGSSAFVPPRSPWSAPWPGVHGKDEDGQPARFSCFKLRVVYEAGRTGFAEDKDFRPRVGQVIAGRFLVTKWLGQAAFSQAVAATDMSSGLSVCLKIVKNNKEYLDQSLDEVKLLEYANRRAADVLRRFHRAEPGAADRPSAEAAEAAGRVLRLVDFFYYKEHLFIVTELLKDNLYDWQKFVYRRGLRPFFTLPRVQAVAKQVLAALSFVHGIGILHCDLKPENLLLSSYSRCRVKLIDFGSSCFVTDHLTSYIQSRSYRAPEVILGLPYGPKLDVWSLGCILYEMATGRVLFVNDSVQTILARMQSVLGPIPDHMIDAGKESAQFFSQTRCVFEASEDGDDIVSLLHPEPKPLEELLEVDDPEFVDFLSALLTIDPVKRPTAAEALEHPFMKRIRDFKPYELPADARS</sequence>
<keyword evidence="3" id="KW-0547">Nucleotide-binding</keyword>
<gene>
    <name evidence="9" type="ORF">FNF28_03155</name>
    <name evidence="8" type="ORF">FNF29_01899</name>
</gene>
<evidence type="ECO:0000256" key="6">
    <source>
        <dbReference type="SAM" id="MobiDB-lite"/>
    </source>
</evidence>
<evidence type="ECO:0000313" key="8">
    <source>
        <dbReference type="EMBL" id="KAA0155148.1"/>
    </source>
</evidence>
<keyword evidence="4" id="KW-0418">Kinase</keyword>
<dbReference type="EMBL" id="VLTL01000040">
    <property type="protein sequence ID" value="KAA0166386.1"/>
    <property type="molecule type" value="Genomic_DNA"/>
</dbReference>
<evidence type="ECO:0000259" key="7">
    <source>
        <dbReference type="PROSITE" id="PS50011"/>
    </source>
</evidence>
<protein>
    <recommendedName>
        <fullName evidence="7">Protein kinase domain-containing protein</fullName>
    </recommendedName>
</protein>